<feature type="region of interest" description="Disordered" evidence="5">
    <location>
        <begin position="1"/>
        <end position="263"/>
    </location>
</feature>
<evidence type="ECO:0000256" key="2">
    <source>
        <dbReference type="ARBA" id="ARBA00022771"/>
    </source>
</evidence>
<dbReference type="InterPro" id="IPR037187">
    <property type="entry name" value="DnaK_N"/>
</dbReference>
<feature type="compositionally biased region" description="Low complexity" evidence="5">
    <location>
        <begin position="200"/>
        <end position="229"/>
    </location>
</feature>
<sequence length="373" mass="36760">MVAKKTAVQQPAPSGRHGLAHGDGAGGPGGPAGATTPRTTATRPSAGKGTAGKAPVAAEEPTARTAPGDGTAAARPRSGAPGKKTSAKKAPARRAATGKAPARKAAAGDAPARKADAEEASATKKAPAKKAPAGKAAAEKGTGEAAGPGGDGAGKKVSGRGAGPGVVPEGGREAGSPGSGGGAAGTGGPVQDVAGHSTADDAGAVDAAAQTGVTTVGAKKTPGTATAAKSPVPKARIGAAEPGDLAVRPGEDPWTPEEAEEARTELTSEVLRLREEITSSEQSLAGLMRDSGDGAGDDDADTGTKNITREHELALAANAREMLSQFERALQRLDAGTYGLCENCGNPIGKARMQAFPRATLCVECKQKQERRY</sequence>
<feature type="compositionally biased region" description="Low complexity" evidence="5">
    <location>
        <begin position="123"/>
        <end position="136"/>
    </location>
</feature>
<reference evidence="7 8" key="1">
    <citation type="submission" date="2015-07" db="EMBL/GenBank/DDBJ databases">
        <authorList>
            <person name="Noorani M."/>
        </authorList>
    </citation>
    <scope>NUCLEOTIDE SEQUENCE [LARGE SCALE GENOMIC DNA]</scope>
    <source>
        <strain evidence="7 8">NRRL B-24567</strain>
    </source>
</reference>
<dbReference type="OrthoDB" id="9803742at2"/>
<accession>A0A0M9X5K7</accession>
<dbReference type="Proteomes" id="UP000037773">
    <property type="component" value="Unassembled WGS sequence"/>
</dbReference>
<dbReference type="Gene3D" id="1.20.120.910">
    <property type="entry name" value="DksA, coiled-coil domain"/>
    <property type="match status" value="1"/>
</dbReference>
<name>A0A0M9X5K7_9ACTN</name>
<dbReference type="InterPro" id="IPR000962">
    <property type="entry name" value="Znf_DskA_TraR"/>
</dbReference>
<dbReference type="SUPFAM" id="SSF57716">
    <property type="entry name" value="Glucocorticoid receptor-like (DNA-binding domain)"/>
    <property type="match status" value="1"/>
</dbReference>
<evidence type="ECO:0000259" key="6">
    <source>
        <dbReference type="Pfam" id="PF01258"/>
    </source>
</evidence>
<evidence type="ECO:0000256" key="4">
    <source>
        <dbReference type="PROSITE-ProRule" id="PRU00510"/>
    </source>
</evidence>
<evidence type="ECO:0000313" key="7">
    <source>
        <dbReference type="EMBL" id="KOT29068.1"/>
    </source>
</evidence>
<feature type="region of interest" description="Disordered" evidence="5">
    <location>
        <begin position="276"/>
        <end position="304"/>
    </location>
</feature>
<gene>
    <name evidence="7" type="ORF">ADK41_34560</name>
</gene>
<keyword evidence="1" id="KW-0479">Metal-binding</keyword>
<keyword evidence="8" id="KW-1185">Reference proteome</keyword>
<protein>
    <recommendedName>
        <fullName evidence="6">Zinc finger DksA/TraR C4-type domain-containing protein</fullName>
    </recommendedName>
</protein>
<evidence type="ECO:0000313" key="8">
    <source>
        <dbReference type="Proteomes" id="UP000037773"/>
    </source>
</evidence>
<dbReference type="SUPFAM" id="SSF109635">
    <property type="entry name" value="DnaK suppressor protein DksA, alpha-hairpin domain"/>
    <property type="match status" value="1"/>
</dbReference>
<dbReference type="PROSITE" id="PS51128">
    <property type="entry name" value="ZF_DKSA_2"/>
    <property type="match status" value="1"/>
</dbReference>
<dbReference type="PATRIC" id="fig|36816.3.peg.7513"/>
<dbReference type="EMBL" id="LGCN01000251">
    <property type="protein sequence ID" value="KOT29068.1"/>
    <property type="molecule type" value="Genomic_DNA"/>
</dbReference>
<organism evidence="7 8">
    <name type="scientific">Streptomyces caelestis</name>
    <dbReference type="NCBI Taxonomy" id="36816"/>
    <lineage>
        <taxon>Bacteria</taxon>
        <taxon>Bacillati</taxon>
        <taxon>Actinomycetota</taxon>
        <taxon>Actinomycetes</taxon>
        <taxon>Kitasatosporales</taxon>
        <taxon>Streptomycetaceae</taxon>
        <taxon>Streptomyces</taxon>
    </lineage>
</organism>
<feature type="compositionally biased region" description="Gly residues" evidence="5">
    <location>
        <begin position="21"/>
        <end position="32"/>
    </location>
</feature>
<evidence type="ECO:0000256" key="3">
    <source>
        <dbReference type="ARBA" id="ARBA00022833"/>
    </source>
</evidence>
<evidence type="ECO:0000256" key="5">
    <source>
        <dbReference type="SAM" id="MobiDB-lite"/>
    </source>
</evidence>
<comment type="caution">
    <text evidence="7">The sequence shown here is derived from an EMBL/GenBank/DDBJ whole genome shotgun (WGS) entry which is preliminary data.</text>
</comment>
<dbReference type="PRINTS" id="PR00618">
    <property type="entry name" value="DKSAZNFINGER"/>
</dbReference>
<proteinExistence type="predicted"/>
<feature type="compositionally biased region" description="Gly residues" evidence="5">
    <location>
        <begin position="177"/>
        <end position="188"/>
    </location>
</feature>
<feature type="zinc finger region" description="dksA C4-type" evidence="4">
    <location>
        <begin position="341"/>
        <end position="365"/>
    </location>
</feature>
<dbReference type="AlphaFoldDB" id="A0A0M9X5K7"/>
<dbReference type="InterPro" id="IPR020460">
    <property type="entry name" value="Znf_C4-type_bac"/>
</dbReference>
<feature type="domain" description="Zinc finger DksA/TraR C4-type" evidence="6">
    <location>
        <begin position="336"/>
        <end position="371"/>
    </location>
</feature>
<evidence type="ECO:0000256" key="1">
    <source>
        <dbReference type="ARBA" id="ARBA00022723"/>
    </source>
</evidence>
<dbReference type="PANTHER" id="PTHR33823">
    <property type="entry name" value="RNA POLYMERASE-BINDING TRANSCRIPTION FACTOR DKSA-RELATED"/>
    <property type="match status" value="1"/>
</dbReference>
<dbReference type="PANTHER" id="PTHR33823:SF2">
    <property type="entry name" value="RNA POLYMERASE-BINDING TRANSCRIPTION FACTOR DKSA"/>
    <property type="match status" value="1"/>
</dbReference>
<keyword evidence="2" id="KW-0863">Zinc-finger</keyword>
<dbReference type="GO" id="GO:0008270">
    <property type="term" value="F:zinc ion binding"/>
    <property type="evidence" value="ECO:0007669"/>
    <property type="project" value="UniProtKB-KW"/>
</dbReference>
<keyword evidence="3" id="KW-0862">Zinc</keyword>
<dbReference type="InterPro" id="IPR020458">
    <property type="entry name" value="Znf_DskA_TraR_CS"/>
</dbReference>
<feature type="compositionally biased region" description="Low complexity" evidence="5">
    <location>
        <begin position="93"/>
        <end position="110"/>
    </location>
</feature>
<feature type="compositionally biased region" description="Low complexity" evidence="5">
    <location>
        <begin position="33"/>
        <end position="47"/>
    </location>
</feature>
<dbReference type="PROSITE" id="PS01102">
    <property type="entry name" value="ZF_DKSA_1"/>
    <property type="match status" value="1"/>
</dbReference>
<dbReference type="Pfam" id="PF01258">
    <property type="entry name" value="zf-dskA_traR"/>
    <property type="match status" value="1"/>
</dbReference>